<feature type="chain" id="PRO_5039048979" description="Secreted protein" evidence="1">
    <location>
        <begin position="21"/>
        <end position="91"/>
    </location>
</feature>
<organism evidence="2 3">
    <name type="scientific">Nocardia wallacei</name>
    <dbReference type="NCBI Taxonomy" id="480035"/>
    <lineage>
        <taxon>Bacteria</taxon>
        <taxon>Bacillati</taxon>
        <taxon>Actinomycetota</taxon>
        <taxon>Actinomycetes</taxon>
        <taxon>Mycobacteriales</taxon>
        <taxon>Nocardiaceae</taxon>
        <taxon>Nocardia</taxon>
    </lineage>
</organism>
<dbReference type="GeneID" id="80347734"/>
<sequence>MKRIAFGVAGLCTAIAGVGAAAGGPAAASIPEGVYCAQSVCYNSTPQTQTVTGTVVCPWIEMPVSWAIPPQSAAAVDAGCPDGMRSEAVRL</sequence>
<evidence type="ECO:0000313" key="2">
    <source>
        <dbReference type="EMBL" id="BCK55419.1"/>
    </source>
</evidence>
<dbReference type="AlphaFoldDB" id="A0A7G1KNG3"/>
<protein>
    <recommendedName>
        <fullName evidence="4">Secreted protein</fullName>
    </recommendedName>
</protein>
<keyword evidence="1" id="KW-0732">Signal</keyword>
<dbReference type="Proteomes" id="UP000516173">
    <property type="component" value="Chromosome"/>
</dbReference>
<gene>
    <name evidence="2" type="ORF">NWFMUON74_31910</name>
</gene>
<proteinExistence type="predicted"/>
<evidence type="ECO:0000256" key="1">
    <source>
        <dbReference type="SAM" id="SignalP"/>
    </source>
</evidence>
<dbReference type="RefSeq" id="WP_187688535.1">
    <property type="nucleotide sequence ID" value="NZ_AP023396.1"/>
</dbReference>
<feature type="signal peptide" evidence="1">
    <location>
        <begin position="1"/>
        <end position="20"/>
    </location>
</feature>
<accession>A0A7G1KNG3</accession>
<evidence type="ECO:0000313" key="3">
    <source>
        <dbReference type="Proteomes" id="UP000516173"/>
    </source>
</evidence>
<keyword evidence="3" id="KW-1185">Reference proteome</keyword>
<name>A0A7G1KNG3_9NOCA</name>
<dbReference type="EMBL" id="AP023396">
    <property type="protein sequence ID" value="BCK55419.1"/>
    <property type="molecule type" value="Genomic_DNA"/>
</dbReference>
<dbReference type="KEGG" id="nwl:NWFMUON74_31910"/>
<evidence type="ECO:0008006" key="4">
    <source>
        <dbReference type="Google" id="ProtNLM"/>
    </source>
</evidence>
<reference evidence="2 3" key="1">
    <citation type="submission" date="2020-08" db="EMBL/GenBank/DDBJ databases">
        <title>Genome Sequencing of Nocardia wallacei strain FMUON74 and assembly.</title>
        <authorList>
            <person name="Toyokawa M."/>
            <person name="Uesaka K."/>
        </authorList>
    </citation>
    <scope>NUCLEOTIDE SEQUENCE [LARGE SCALE GENOMIC DNA]</scope>
    <source>
        <strain evidence="2 3">FMUON74</strain>
    </source>
</reference>